<dbReference type="Pfam" id="PF07273">
    <property type="entry name" value="DUF1439"/>
    <property type="match status" value="1"/>
</dbReference>
<name>A0A1P8KIX7_9BACT</name>
<dbReference type="STRING" id="1850254.LPB137_00965"/>
<dbReference type="AlphaFoldDB" id="A0A1P8KIX7"/>
<accession>A0A1P8KIX7</accession>
<dbReference type="Gene3D" id="3.15.10.40">
    <property type="entry name" value="Uncharacterised protein PF07273, DUF1439"/>
    <property type="match status" value="1"/>
</dbReference>
<keyword evidence="2" id="KW-1185">Reference proteome</keyword>
<proteinExistence type="predicted"/>
<sequence length="178" mass="19858">MFAFKKTQLLLIISLLVLFSGCINNISKEGLTLNINPNELNMQANIFPIKKDFTLANIIVNKPSLGISENQITAIVGLDLKAFFIPDSTATLAIAGEPYFVKEKNALFLRNISINDISFENNQISQSFSSELISILDPLLNELFKNIPIYKIKEDSYKSTLVKDVKVINSELLVTFGL</sequence>
<gene>
    <name evidence="1" type="ORF">LPB137_00965</name>
</gene>
<reference evidence="1 2" key="1">
    <citation type="submission" date="2017-01" db="EMBL/GenBank/DDBJ databases">
        <title>Genome sequencing of Arcobacter sp. LPB0137.</title>
        <authorList>
            <person name="Lee G.-W."/>
            <person name="Yi H."/>
        </authorList>
    </citation>
    <scope>NUCLEOTIDE SEQUENCE [LARGE SCALE GENOMIC DNA]</scope>
    <source>
        <strain evidence="1 2">LPB0137</strain>
    </source>
</reference>
<dbReference type="KEGG" id="alp:LPB137_00965"/>
<dbReference type="PROSITE" id="PS51257">
    <property type="entry name" value="PROKAR_LIPOPROTEIN"/>
    <property type="match status" value="1"/>
</dbReference>
<dbReference type="Proteomes" id="UP000186074">
    <property type="component" value="Chromosome"/>
</dbReference>
<dbReference type="OrthoDB" id="5344193at2"/>
<protein>
    <recommendedName>
        <fullName evidence="3">DUF1439 domain-containing protein</fullName>
    </recommendedName>
</protein>
<evidence type="ECO:0008006" key="3">
    <source>
        <dbReference type="Google" id="ProtNLM"/>
    </source>
</evidence>
<dbReference type="InterPro" id="IPR010835">
    <property type="entry name" value="DUF1439"/>
</dbReference>
<evidence type="ECO:0000313" key="1">
    <source>
        <dbReference type="EMBL" id="APW64508.1"/>
    </source>
</evidence>
<evidence type="ECO:0000313" key="2">
    <source>
        <dbReference type="Proteomes" id="UP000186074"/>
    </source>
</evidence>
<dbReference type="RefSeq" id="WP_076083180.1">
    <property type="nucleotide sequence ID" value="NZ_CP019070.1"/>
</dbReference>
<dbReference type="EMBL" id="CP019070">
    <property type="protein sequence ID" value="APW64508.1"/>
    <property type="molecule type" value="Genomic_DNA"/>
</dbReference>
<organism evidence="1 2">
    <name type="scientific">Poseidonibacter parvus</name>
    <dbReference type="NCBI Taxonomy" id="1850254"/>
    <lineage>
        <taxon>Bacteria</taxon>
        <taxon>Pseudomonadati</taxon>
        <taxon>Campylobacterota</taxon>
        <taxon>Epsilonproteobacteria</taxon>
        <taxon>Campylobacterales</taxon>
        <taxon>Arcobacteraceae</taxon>
        <taxon>Poseidonibacter</taxon>
    </lineage>
</organism>